<comment type="caution">
    <text evidence="2">The sequence shown here is derived from an EMBL/GenBank/DDBJ whole genome shotgun (WGS) entry which is preliminary data.</text>
</comment>
<keyword evidence="3" id="KW-1185">Reference proteome</keyword>
<dbReference type="Pfam" id="PF03837">
    <property type="entry name" value="RecT"/>
    <property type="match status" value="1"/>
</dbReference>
<proteinExistence type="predicted"/>
<feature type="compositionally biased region" description="Basic and acidic residues" evidence="1">
    <location>
        <begin position="272"/>
        <end position="283"/>
    </location>
</feature>
<evidence type="ECO:0000256" key="1">
    <source>
        <dbReference type="SAM" id="MobiDB-lite"/>
    </source>
</evidence>
<feature type="region of interest" description="Disordered" evidence="1">
    <location>
        <begin position="263"/>
        <end position="285"/>
    </location>
</feature>
<gene>
    <name evidence="2" type="ORF">GTZ99_12300</name>
</gene>
<name>A0ABW9XFP6_9SPHN</name>
<dbReference type="InterPro" id="IPR004590">
    <property type="entry name" value="ssDNA_annealing_RecT"/>
</dbReference>
<evidence type="ECO:0000313" key="3">
    <source>
        <dbReference type="Proteomes" id="UP000753724"/>
    </source>
</evidence>
<organism evidence="2 3">
    <name type="scientific">Novosphingobium ovatum</name>
    <dbReference type="NCBI Taxonomy" id="1908523"/>
    <lineage>
        <taxon>Bacteria</taxon>
        <taxon>Pseudomonadati</taxon>
        <taxon>Pseudomonadota</taxon>
        <taxon>Alphaproteobacteria</taxon>
        <taxon>Sphingomonadales</taxon>
        <taxon>Sphingomonadaceae</taxon>
        <taxon>Novosphingobium</taxon>
    </lineage>
</organism>
<accession>A0ABW9XFP6</accession>
<protein>
    <submittedName>
        <fullName evidence="2">Rect protein</fullName>
    </submittedName>
</protein>
<dbReference type="InterPro" id="IPR018330">
    <property type="entry name" value="RecT_fam"/>
</dbReference>
<dbReference type="NCBIfam" id="TIGR00616">
    <property type="entry name" value="rect"/>
    <property type="match status" value="1"/>
</dbReference>
<reference evidence="3" key="1">
    <citation type="submission" date="2020-01" db="EMBL/GenBank/DDBJ databases">
        <title>Sphingomonas sp. strain CSW-10.</title>
        <authorList>
            <person name="Chen W.-M."/>
        </authorList>
    </citation>
    <scope>NUCLEOTIDE SEQUENCE [LARGE SCALE GENOMIC DNA]</scope>
    <source>
        <strain evidence="3">FSY-8</strain>
    </source>
</reference>
<dbReference type="EMBL" id="JAAAPO010000005">
    <property type="protein sequence ID" value="NBC37331.1"/>
    <property type="molecule type" value="Genomic_DNA"/>
</dbReference>
<dbReference type="Proteomes" id="UP000753724">
    <property type="component" value="Unassembled WGS sequence"/>
</dbReference>
<evidence type="ECO:0000313" key="2">
    <source>
        <dbReference type="EMBL" id="NBC37331.1"/>
    </source>
</evidence>
<dbReference type="RefSeq" id="WP_161719312.1">
    <property type="nucleotide sequence ID" value="NZ_JAAAPO010000005.1"/>
</dbReference>
<sequence length="347" mass="38131">MASQPNNPVAVIKDSVAKLAPEFRAALPPHIPVEKFVRVAQTAILTSPDLQNADRGSLFAACTKLAQDGLLPDGREAALVIFNAKQGNGWTKKVQAMPMIAGVLKKIRQSGEVASIDCHVVHQNDKFTYRPGIDMQPVFEPDWFGNRGEPIGAYAIAVLKSGEIVPPEIMNVEQIERVRNVSRAKDSGPWKDWWSEMARKTVMRRYAKRLPSSTDLEDQIFAKDPTMDTRPELVTVQVEAPQAEAPRLSRLEALESEVIEDAETTEAEAEPEYGRADADHGDQFDGAEDEPAYAALVRRLLGGIEAAKNPAYLKVIDDEFVQHRAGLPDDVAAQIDAALTAKRKAMS</sequence>